<accession>A0A2D1TYK8</accession>
<evidence type="ECO:0000256" key="1">
    <source>
        <dbReference type="ARBA" id="ARBA00004196"/>
    </source>
</evidence>
<gene>
    <name evidence="6" type="ORF">CSV91_07520</name>
</gene>
<dbReference type="SMART" id="SM00062">
    <property type="entry name" value="PBPb"/>
    <property type="match status" value="1"/>
</dbReference>
<evidence type="ECO:0000256" key="3">
    <source>
        <dbReference type="ARBA" id="ARBA00022729"/>
    </source>
</evidence>
<reference evidence="6 7" key="1">
    <citation type="submission" date="2017-10" db="EMBL/GenBank/DDBJ databases">
        <title>Complete genome sequence of Collinsella aerofaciens isolated from the gut of a healthy adult Indian.</title>
        <authorList>
            <person name="Bag S."/>
            <person name="Ghosh T.S."/>
            <person name="Das B."/>
        </authorList>
    </citation>
    <scope>NUCLEOTIDE SEQUENCE [LARGE SCALE GENOMIC DNA]</scope>
    <source>
        <strain evidence="7">indica</strain>
    </source>
</reference>
<sequence>MPRRIKRGAIVSFVLILFVAVCAGALTYTVRRSPSSSNEADKDLPVLKIGVTDNDPYVYVDTTGDYAGIDIDIAREACKRAGIKPQFVDISWNDRDRLLKNGDIDCLWCDYSPNYREDVYCWTEPYLTVTVSVAAKKTSGIKGLTSLDESKTIAVIAGSVSERRLLAGDLGISPDVHVKSYGSAELCKAALVKGYVDCWMADVQSLDRLVAQYPGVYRVFADDVMTVDLGVAFENSYEGEYVKNLNTVLFDMDRDGTIDRIVSNYKAGATADGQRAES</sequence>
<comment type="subcellular location">
    <subcellularLocation>
        <location evidence="1">Cell envelope</location>
    </subcellularLocation>
</comment>
<dbReference type="SUPFAM" id="SSF53850">
    <property type="entry name" value="Periplasmic binding protein-like II"/>
    <property type="match status" value="1"/>
</dbReference>
<evidence type="ECO:0000313" key="7">
    <source>
        <dbReference type="Proteomes" id="UP000225608"/>
    </source>
</evidence>
<dbReference type="InterPro" id="IPR001638">
    <property type="entry name" value="Solute-binding_3/MltF_N"/>
</dbReference>
<dbReference type="AlphaFoldDB" id="A0A2D1TYK8"/>
<evidence type="ECO:0000313" key="6">
    <source>
        <dbReference type="EMBL" id="ATP54394.1"/>
    </source>
</evidence>
<organism evidence="6 7">
    <name type="scientific">Collinsella aerofaciens</name>
    <dbReference type="NCBI Taxonomy" id="74426"/>
    <lineage>
        <taxon>Bacteria</taxon>
        <taxon>Bacillati</taxon>
        <taxon>Actinomycetota</taxon>
        <taxon>Coriobacteriia</taxon>
        <taxon>Coriobacteriales</taxon>
        <taxon>Coriobacteriaceae</taxon>
        <taxon>Collinsella</taxon>
    </lineage>
</organism>
<dbReference type="Proteomes" id="UP000225608">
    <property type="component" value="Chromosome"/>
</dbReference>
<dbReference type="InterPro" id="IPR018313">
    <property type="entry name" value="SBP_3_CS"/>
</dbReference>
<dbReference type="PANTHER" id="PTHR35936:SF19">
    <property type="entry name" value="AMINO-ACID-BINDING PROTEIN YXEM-RELATED"/>
    <property type="match status" value="1"/>
</dbReference>
<dbReference type="PROSITE" id="PS01039">
    <property type="entry name" value="SBP_BACTERIAL_3"/>
    <property type="match status" value="1"/>
</dbReference>
<keyword evidence="3" id="KW-0732">Signal</keyword>
<protein>
    <recommendedName>
        <fullName evidence="5">Solute-binding protein family 3/N-terminal domain-containing protein</fullName>
    </recommendedName>
</protein>
<name>A0A2D1TYK8_9ACTN</name>
<proteinExistence type="inferred from homology"/>
<dbReference type="GO" id="GO:0030313">
    <property type="term" value="C:cell envelope"/>
    <property type="evidence" value="ECO:0007669"/>
    <property type="project" value="UniProtKB-SubCell"/>
</dbReference>
<evidence type="ECO:0000256" key="2">
    <source>
        <dbReference type="ARBA" id="ARBA00010333"/>
    </source>
</evidence>
<feature type="domain" description="Solute-binding protein family 3/N-terminal" evidence="5">
    <location>
        <begin position="46"/>
        <end position="269"/>
    </location>
</feature>
<evidence type="ECO:0000256" key="4">
    <source>
        <dbReference type="RuleBase" id="RU003744"/>
    </source>
</evidence>
<dbReference type="Pfam" id="PF00497">
    <property type="entry name" value="SBP_bac_3"/>
    <property type="match status" value="1"/>
</dbReference>
<comment type="similarity">
    <text evidence="2 4">Belongs to the bacterial solute-binding protein 3 family.</text>
</comment>
<evidence type="ECO:0000259" key="5">
    <source>
        <dbReference type="SMART" id="SM00062"/>
    </source>
</evidence>
<dbReference type="KEGG" id="caer:CSV91_07520"/>
<dbReference type="EMBL" id="CP024160">
    <property type="protein sequence ID" value="ATP54394.1"/>
    <property type="molecule type" value="Genomic_DNA"/>
</dbReference>
<dbReference type="Gene3D" id="3.40.190.10">
    <property type="entry name" value="Periplasmic binding protein-like II"/>
    <property type="match status" value="2"/>
</dbReference>
<dbReference type="CDD" id="cd13530">
    <property type="entry name" value="PBP2_peptides_like"/>
    <property type="match status" value="1"/>
</dbReference>
<dbReference type="PANTHER" id="PTHR35936">
    <property type="entry name" value="MEMBRANE-BOUND LYTIC MUREIN TRANSGLYCOSYLASE F"/>
    <property type="match status" value="1"/>
</dbReference>